<dbReference type="PANTHER" id="PTHR42693:SF53">
    <property type="entry name" value="ENDO-4-O-SULFATASE"/>
    <property type="match status" value="1"/>
</dbReference>
<evidence type="ECO:0000313" key="7">
    <source>
        <dbReference type="Proteomes" id="UP001597389"/>
    </source>
</evidence>
<dbReference type="Pfam" id="PF00884">
    <property type="entry name" value="Sulfatase"/>
    <property type="match status" value="1"/>
</dbReference>
<comment type="similarity">
    <text evidence="1">Belongs to the sulfatase family.</text>
</comment>
<keyword evidence="3" id="KW-0378">Hydrolase</keyword>
<evidence type="ECO:0000256" key="3">
    <source>
        <dbReference type="ARBA" id="ARBA00022801"/>
    </source>
</evidence>
<sequence>MKKWMSMGIGMLMMGMVGAEERPNIVVILADDLGWGDVKSNYAGSKIETPHMDGIAREGVRFVDAHSNSSVCTPTRYGVLTGRYAWRTRLKRGVLMGYSPALIEEGRETVASVLKDAGYRTACIGKWHLGMNIQKTDGKWDFGKEIERGPRSVGFDYFLGISASLDMAPYALIENERFIQNPTESFKAVNDPLAYRRGGAIAPEFKHEDYLPLVSDQAKRFISEASEGEQPFFLYLPLPSPHKPVLPSKGFRGKSGIGAYGDFVVETDWVIGQVVGQLKASGVYKDTLLIVTSDNASFAIPEKYGAVQSGHKPNAGFRGQKTDAYEGGHRVPFLCSWPARGVQGKVSDQVVCTTDIMPTALAAAGVELPKGAAEDGYNMLPEITGAESLAPIREATVHHSASGMFAIRKGKWKLICGRGSGGRTKVAKDAPKIQLYDMQTDPSESKNLYQEHPEIVKELESLLDRYKQQGYSNAR</sequence>
<dbReference type="PANTHER" id="PTHR42693">
    <property type="entry name" value="ARYLSULFATASE FAMILY MEMBER"/>
    <property type="match status" value="1"/>
</dbReference>
<accession>A0ABW4Z6A9</accession>
<dbReference type="PROSITE" id="PS00523">
    <property type="entry name" value="SULFATASE_1"/>
    <property type="match status" value="1"/>
</dbReference>
<proteinExistence type="inferred from homology"/>
<dbReference type="InterPro" id="IPR024607">
    <property type="entry name" value="Sulfatase_CS"/>
</dbReference>
<dbReference type="InterPro" id="IPR000917">
    <property type="entry name" value="Sulfatase_N"/>
</dbReference>
<comment type="caution">
    <text evidence="6">The sequence shown here is derived from an EMBL/GenBank/DDBJ whole genome shotgun (WGS) entry which is preliminary data.</text>
</comment>
<dbReference type="Gene3D" id="3.40.720.10">
    <property type="entry name" value="Alkaline Phosphatase, subunit A"/>
    <property type="match status" value="1"/>
</dbReference>
<dbReference type="Proteomes" id="UP001597389">
    <property type="component" value="Unassembled WGS sequence"/>
</dbReference>
<evidence type="ECO:0000313" key="6">
    <source>
        <dbReference type="EMBL" id="MFD2157513.1"/>
    </source>
</evidence>
<protein>
    <submittedName>
        <fullName evidence="6">Arylsulfatase</fullName>
    </submittedName>
</protein>
<gene>
    <name evidence="6" type="ORF">ACFSW8_01225</name>
</gene>
<evidence type="ECO:0000256" key="4">
    <source>
        <dbReference type="ARBA" id="ARBA00022837"/>
    </source>
</evidence>
<evidence type="ECO:0000259" key="5">
    <source>
        <dbReference type="Pfam" id="PF00884"/>
    </source>
</evidence>
<evidence type="ECO:0000256" key="2">
    <source>
        <dbReference type="ARBA" id="ARBA00022723"/>
    </source>
</evidence>
<keyword evidence="2" id="KW-0479">Metal-binding</keyword>
<dbReference type="PROSITE" id="PS00149">
    <property type="entry name" value="SULFATASE_2"/>
    <property type="match status" value="1"/>
</dbReference>
<keyword evidence="4" id="KW-0106">Calcium</keyword>
<feature type="domain" description="Sulfatase N-terminal" evidence="5">
    <location>
        <begin position="23"/>
        <end position="366"/>
    </location>
</feature>
<name>A0ABW4Z6A9_9BACT</name>
<dbReference type="InterPro" id="IPR017850">
    <property type="entry name" value="Alkaline_phosphatase_core_sf"/>
</dbReference>
<dbReference type="CDD" id="cd16143">
    <property type="entry name" value="ARS_like"/>
    <property type="match status" value="1"/>
</dbReference>
<dbReference type="SUPFAM" id="SSF53649">
    <property type="entry name" value="Alkaline phosphatase-like"/>
    <property type="match status" value="1"/>
</dbReference>
<dbReference type="Gene3D" id="3.30.1120.10">
    <property type="match status" value="1"/>
</dbReference>
<dbReference type="InterPro" id="IPR050738">
    <property type="entry name" value="Sulfatase"/>
</dbReference>
<evidence type="ECO:0000256" key="1">
    <source>
        <dbReference type="ARBA" id="ARBA00008779"/>
    </source>
</evidence>
<reference evidence="7" key="1">
    <citation type="journal article" date="2019" name="Int. J. Syst. Evol. Microbiol.">
        <title>The Global Catalogue of Microorganisms (GCM) 10K type strain sequencing project: providing services to taxonomists for standard genome sequencing and annotation.</title>
        <authorList>
            <consortium name="The Broad Institute Genomics Platform"/>
            <consortium name="The Broad Institute Genome Sequencing Center for Infectious Disease"/>
            <person name="Wu L."/>
            <person name="Ma J."/>
        </authorList>
    </citation>
    <scope>NUCLEOTIDE SEQUENCE [LARGE SCALE GENOMIC DNA]</scope>
    <source>
        <strain evidence="7">CCUG 57942</strain>
    </source>
</reference>
<dbReference type="RefSeq" id="WP_377091122.1">
    <property type="nucleotide sequence ID" value="NZ_JBHSJL010000014.1"/>
</dbReference>
<dbReference type="EMBL" id="JBHUJB010000005">
    <property type="protein sequence ID" value="MFD2157513.1"/>
    <property type="molecule type" value="Genomic_DNA"/>
</dbReference>
<keyword evidence="7" id="KW-1185">Reference proteome</keyword>
<organism evidence="6 7">
    <name type="scientific">Rubritalea tangerina</name>
    <dbReference type="NCBI Taxonomy" id="430798"/>
    <lineage>
        <taxon>Bacteria</taxon>
        <taxon>Pseudomonadati</taxon>
        <taxon>Verrucomicrobiota</taxon>
        <taxon>Verrucomicrobiia</taxon>
        <taxon>Verrucomicrobiales</taxon>
        <taxon>Rubritaleaceae</taxon>
        <taxon>Rubritalea</taxon>
    </lineage>
</organism>